<feature type="transmembrane region" description="Helical" evidence="2">
    <location>
        <begin position="151"/>
        <end position="171"/>
    </location>
</feature>
<feature type="region of interest" description="Disordered" evidence="1">
    <location>
        <begin position="1"/>
        <end position="25"/>
    </location>
</feature>
<protein>
    <recommendedName>
        <fullName evidence="5">DUF5671 domain-containing protein</fullName>
    </recommendedName>
</protein>
<evidence type="ECO:0008006" key="5">
    <source>
        <dbReference type="Google" id="ProtNLM"/>
    </source>
</evidence>
<evidence type="ECO:0000256" key="2">
    <source>
        <dbReference type="SAM" id="Phobius"/>
    </source>
</evidence>
<feature type="compositionally biased region" description="Basic and acidic residues" evidence="1">
    <location>
        <begin position="1"/>
        <end position="11"/>
    </location>
</feature>
<feature type="transmembrane region" description="Helical" evidence="2">
    <location>
        <begin position="192"/>
        <end position="209"/>
    </location>
</feature>
<proteinExistence type="predicted"/>
<name>A0ABN1XNR7_9PSEU</name>
<feature type="transmembrane region" description="Helical" evidence="2">
    <location>
        <begin position="85"/>
        <end position="103"/>
    </location>
</feature>
<reference evidence="3 4" key="1">
    <citation type="journal article" date="2019" name="Int. J. Syst. Evol. Microbiol.">
        <title>The Global Catalogue of Microorganisms (GCM) 10K type strain sequencing project: providing services to taxonomists for standard genome sequencing and annotation.</title>
        <authorList>
            <consortium name="The Broad Institute Genomics Platform"/>
            <consortium name="The Broad Institute Genome Sequencing Center for Infectious Disease"/>
            <person name="Wu L."/>
            <person name="Ma J."/>
        </authorList>
    </citation>
    <scope>NUCLEOTIDE SEQUENCE [LARGE SCALE GENOMIC DNA]</scope>
    <source>
        <strain evidence="3 4">JCM 11896</strain>
    </source>
</reference>
<evidence type="ECO:0000256" key="1">
    <source>
        <dbReference type="SAM" id="MobiDB-lite"/>
    </source>
</evidence>
<feature type="transmembrane region" description="Helical" evidence="2">
    <location>
        <begin position="59"/>
        <end position="79"/>
    </location>
</feature>
<keyword evidence="2" id="KW-1133">Transmembrane helix</keyword>
<accession>A0ABN1XNR7</accession>
<sequence>MADRAGPEHPARTRPVAPEPEPPGSTFHGTMQAVAAVVAPASLLTALLYYFGWIRSYTLFSYFGVDVAVLGFTTQDYLLRSVEPLYGPIGIGLLVALGAVVLHGHVRQAVHRSADRRLLRAGRVLVAIGLGGLFAGIVHSVTGAAGRAPVFATPALLVVAVVLTAYGRWIVRRWRERWDGAVPESAAARTTVVALTVMLLVASSFWLVTEYAQAIGRGLADHYASRLDQRPGVVVVSTRRLQLAGPGVSEAVIEAAEPDGFTYRYSGLRLLVFADRTYYLLPGGWTPGGTAPTFRIPADLAGARFEFVAGSPG</sequence>
<evidence type="ECO:0000313" key="3">
    <source>
        <dbReference type="EMBL" id="GAA1384354.1"/>
    </source>
</evidence>
<dbReference type="RefSeq" id="WP_344019799.1">
    <property type="nucleotide sequence ID" value="NZ_BAAAJK010000005.1"/>
</dbReference>
<dbReference type="EMBL" id="BAAAJK010000005">
    <property type="protein sequence ID" value="GAA1384354.1"/>
    <property type="molecule type" value="Genomic_DNA"/>
</dbReference>
<gene>
    <name evidence="3" type="ORF">GCM10009613_15110</name>
</gene>
<keyword evidence="2" id="KW-0812">Transmembrane</keyword>
<organism evidence="3 4">
    <name type="scientific">Pseudonocardia kongjuensis</name>
    <dbReference type="NCBI Taxonomy" id="102227"/>
    <lineage>
        <taxon>Bacteria</taxon>
        <taxon>Bacillati</taxon>
        <taxon>Actinomycetota</taxon>
        <taxon>Actinomycetes</taxon>
        <taxon>Pseudonocardiales</taxon>
        <taxon>Pseudonocardiaceae</taxon>
        <taxon>Pseudonocardia</taxon>
    </lineage>
</organism>
<feature type="transmembrane region" description="Helical" evidence="2">
    <location>
        <begin position="33"/>
        <end position="52"/>
    </location>
</feature>
<dbReference type="Proteomes" id="UP001501414">
    <property type="component" value="Unassembled WGS sequence"/>
</dbReference>
<keyword evidence="2" id="KW-0472">Membrane</keyword>
<comment type="caution">
    <text evidence="3">The sequence shown here is derived from an EMBL/GenBank/DDBJ whole genome shotgun (WGS) entry which is preliminary data.</text>
</comment>
<feature type="transmembrane region" description="Helical" evidence="2">
    <location>
        <begin position="124"/>
        <end position="145"/>
    </location>
</feature>
<evidence type="ECO:0000313" key="4">
    <source>
        <dbReference type="Proteomes" id="UP001501414"/>
    </source>
</evidence>
<keyword evidence="4" id="KW-1185">Reference proteome</keyword>